<dbReference type="PROSITE" id="PS00211">
    <property type="entry name" value="ABC_TRANSPORTER_1"/>
    <property type="match status" value="1"/>
</dbReference>
<keyword evidence="11 12" id="KW-0472">Membrane</keyword>
<feature type="transmembrane region" description="Helical" evidence="12">
    <location>
        <begin position="466"/>
        <end position="489"/>
    </location>
</feature>
<dbReference type="CDD" id="cd03213">
    <property type="entry name" value="ABCG_EPDR"/>
    <property type="match status" value="1"/>
</dbReference>
<dbReference type="SUPFAM" id="SSF52540">
    <property type="entry name" value="P-loop containing nucleoside triphosphate hydrolases"/>
    <property type="match status" value="1"/>
</dbReference>
<feature type="transmembrane region" description="Helical" evidence="12">
    <location>
        <begin position="529"/>
        <end position="547"/>
    </location>
</feature>
<evidence type="ECO:0000256" key="3">
    <source>
        <dbReference type="ARBA" id="ARBA00005814"/>
    </source>
</evidence>
<dbReference type="Proteomes" id="UP000314982">
    <property type="component" value="Unassembled WGS sequence"/>
</dbReference>
<dbReference type="InterPro" id="IPR027417">
    <property type="entry name" value="P-loop_NTPase"/>
</dbReference>
<keyword evidence="6 12" id="KW-0812">Transmembrane</keyword>
<evidence type="ECO:0000256" key="12">
    <source>
        <dbReference type="SAM" id="Phobius"/>
    </source>
</evidence>
<keyword evidence="7" id="KW-0547">Nucleotide-binding</keyword>
<evidence type="ECO:0000256" key="4">
    <source>
        <dbReference type="ARBA" id="ARBA00022448"/>
    </source>
</evidence>
<evidence type="ECO:0000256" key="1">
    <source>
        <dbReference type="ARBA" id="ARBA00004127"/>
    </source>
</evidence>
<dbReference type="InterPro" id="IPR013525">
    <property type="entry name" value="ABC2_TM"/>
</dbReference>
<evidence type="ECO:0000313" key="15">
    <source>
        <dbReference type="Proteomes" id="UP000314982"/>
    </source>
</evidence>
<evidence type="ECO:0000259" key="13">
    <source>
        <dbReference type="PROSITE" id="PS50893"/>
    </source>
</evidence>
<dbReference type="GO" id="GO:0033344">
    <property type="term" value="P:cholesterol efflux"/>
    <property type="evidence" value="ECO:0007669"/>
    <property type="project" value="UniProtKB-ARBA"/>
</dbReference>
<comment type="subcellular location">
    <subcellularLocation>
        <location evidence="2">Cell membrane</location>
    </subcellularLocation>
    <subcellularLocation>
        <location evidence="1">Endomembrane system</location>
        <topology evidence="1">Multi-pass membrane protein</topology>
    </subcellularLocation>
</comment>
<dbReference type="Pfam" id="PF19055">
    <property type="entry name" value="ABC2_membrane_7"/>
    <property type="match status" value="1"/>
</dbReference>
<organism evidence="14 15">
    <name type="scientific">Hucho hucho</name>
    <name type="common">huchen</name>
    <dbReference type="NCBI Taxonomy" id="62062"/>
    <lineage>
        <taxon>Eukaryota</taxon>
        <taxon>Metazoa</taxon>
        <taxon>Chordata</taxon>
        <taxon>Craniata</taxon>
        <taxon>Vertebrata</taxon>
        <taxon>Euteleostomi</taxon>
        <taxon>Actinopterygii</taxon>
        <taxon>Neopterygii</taxon>
        <taxon>Teleostei</taxon>
        <taxon>Protacanthopterygii</taxon>
        <taxon>Salmoniformes</taxon>
        <taxon>Salmonidae</taxon>
        <taxon>Salmoninae</taxon>
        <taxon>Hucho</taxon>
    </lineage>
</organism>
<reference evidence="14" key="2">
    <citation type="submission" date="2025-08" db="UniProtKB">
        <authorList>
            <consortium name="Ensembl"/>
        </authorList>
    </citation>
    <scope>IDENTIFICATION</scope>
</reference>
<keyword evidence="4" id="KW-0813">Transport</keyword>
<evidence type="ECO:0000256" key="5">
    <source>
        <dbReference type="ARBA" id="ARBA00022475"/>
    </source>
</evidence>
<feature type="domain" description="ABC transporter" evidence="13">
    <location>
        <begin position="62"/>
        <end position="302"/>
    </location>
</feature>
<dbReference type="Gene3D" id="3.40.50.300">
    <property type="entry name" value="P-loop containing nucleotide triphosphate hydrolases"/>
    <property type="match status" value="1"/>
</dbReference>
<dbReference type="InterPro" id="IPR050352">
    <property type="entry name" value="ABCG_transporters"/>
</dbReference>
<dbReference type="PANTHER" id="PTHR48041">
    <property type="entry name" value="ABC TRANSPORTER G FAMILY MEMBER 28"/>
    <property type="match status" value="1"/>
</dbReference>
<accession>A0A4W5JVB6</accession>
<proteinExistence type="inferred from homology"/>
<dbReference type="GO" id="GO:0005886">
    <property type="term" value="C:plasma membrane"/>
    <property type="evidence" value="ECO:0007669"/>
    <property type="project" value="UniProtKB-SubCell"/>
</dbReference>
<evidence type="ECO:0000256" key="7">
    <source>
        <dbReference type="ARBA" id="ARBA00022741"/>
    </source>
</evidence>
<dbReference type="Pfam" id="PF00005">
    <property type="entry name" value="ABC_tran"/>
    <property type="match status" value="1"/>
</dbReference>
<dbReference type="InterPro" id="IPR017871">
    <property type="entry name" value="ABC_transporter-like_CS"/>
</dbReference>
<feature type="transmembrane region" description="Helical" evidence="12">
    <location>
        <begin position="578"/>
        <end position="600"/>
    </location>
</feature>
<dbReference type="GO" id="GO:0012505">
    <property type="term" value="C:endomembrane system"/>
    <property type="evidence" value="ECO:0007669"/>
    <property type="project" value="UniProtKB-SubCell"/>
</dbReference>
<evidence type="ECO:0000256" key="11">
    <source>
        <dbReference type="ARBA" id="ARBA00023136"/>
    </source>
</evidence>
<dbReference type="SMART" id="SM00382">
    <property type="entry name" value="AAA"/>
    <property type="match status" value="1"/>
</dbReference>
<dbReference type="InterPro" id="IPR003593">
    <property type="entry name" value="AAA+_ATPase"/>
</dbReference>
<evidence type="ECO:0000256" key="2">
    <source>
        <dbReference type="ARBA" id="ARBA00004236"/>
    </source>
</evidence>
<dbReference type="GO" id="GO:0034041">
    <property type="term" value="F:ABC-type sterol transporter activity"/>
    <property type="evidence" value="ECO:0007669"/>
    <property type="project" value="TreeGrafter"/>
</dbReference>
<dbReference type="FunFam" id="3.40.50.300:FF:000267">
    <property type="entry name" value="ATP-binding cassette, sub-family G (WHITE), member 1"/>
    <property type="match status" value="1"/>
</dbReference>
<evidence type="ECO:0000256" key="10">
    <source>
        <dbReference type="ARBA" id="ARBA00022989"/>
    </source>
</evidence>
<dbReference type="AlphaFoldDB" id="A0A4W5JVB6"/>
<sequence>MADSGMAVKPPEPESVSIPMEETICNGGIQEPSLLTNLKKVENHITEAQRFSHLSKRSAVDLEFTELSYTIREGPCWRKRGFKALLKCLSGRFCSRELIGIMGPSGAGKSTLMNILAGYRETGMKGKILVNGKARDLRTFRKMSCYIMQDDMLLLHLTVREAMMVSANLKLSETMEVKKELVNEILTALGLQECAHTRTSSLSGGQCKRLAIALELVNNPPVMFFDEPTSGLDSASCYQVVSLMKSLALGGRTIICTIHQPSAKLFEMFDKLYILSQGQCIYKGTIPYLIPYLKNLGLHCPTYHNPADFSEFNGTSEQSKRAIESHSFATSTLTQFCILFNRTLITICRDQVLTHLRLMSHVSIGVLIGLLYLNIGNDASKVFNNTGFLFFSMLFLMFGALMPTVLTFPLEMSVFLREHLNYWYSLKAYYLAKTMADIPFQVLCPIMYCSIVYWMTDQPPEATRFLLFLALSICTALVAQSLGLLVGAASTNLQVATFVGPVTAIPVLLFSGFFVNFDTIPKYLQWSSYVSYVRYGFEGVILSIYGMNRTYLYCPRKVCKFQKPEEVLQLLDVEGAKLYMDFIVLGIFFVILRFATYLVLRYKVKSER</sequence>
<feature type="transmembrane region" description="Helical" evidence="12">
    <location>
        <begin position="495"/>
        <end position="517"/>
    </location>
</feature>
<dbReference type="GO" id="GO:0016887">
    <property type="term" value="F:ATP hydrolysis activity"/>
    <property type="evidence" value="ECO:0007669"/>
    <property type="project" value="InterPro"/>
</dbReference>
<dbReference type="PROSITE" id="PS50893">
    <property type="entry name" value="ABC_TRANSPORTER_2"/>
    <property type="match status" value="1"/>
</dbReference>
<dbReference type="Ensembl" id="ENSHHUT00000003853.1">
    <property type="protein sequence ID" value="ENSHHUP00000003726.1"/>
    <property type="gene ID" value="ENSHHUG00000002173.1"/>
</dbReference>
<dbReference type="GO" id="GO:0005524">
    <property type="term" value="F:ATP binding"/>
    <property type="evidence" value="ECO:0007669"/>
    <property type="project" value="UniProtKB-KW"/>
</dbReference>
<dbReference type="GO" id="GO:0042632">
    <property type="term" value="P:cholesterol homeostasis"/>
    <property type="evidence" value="ECO:0007669"/>
    <property type="project" value="TreeGrafter"/>
</dbReference>
<keyword evidence="10 12" id="KW-1133">Transmembrane helix</keyword>
<keyword evidence="15" id="KW-1185">Reference proteome</keyword>
<feature type="transmembrane region" description="Helical" evidence="12">
    <location>
        <begin position="387"/>
        <end position="410"/>
    </location>
</feature>
<evidence type="ECO:0000313" key="14">
    <source>
        <dbReference type="Ensembl" id="ENSHHUP00000003726.1"/>
    </source>
</evidence>
<keyword evidence="8" id="KW-0067">ATP-binding</keyword>
<reference evidence="14" key="3">
    <citation type="submission" date="2025-09" db="UniProtKB">
        <authorList>
            <consortium name="Ensembl"/>
        </authorList>
    </citation>
    <scope>IDENTIFICATION</scope>
</reference>
<feature type="transmembrane region" description="Helical" evidence="12">
    <location>
        <begin position="358"/>
        <end position="375"/>
    </location>
</feature>
<dbReference type="PANTHER" id="PTHR48041:SF75">
    <property type="entry name" value="ATP-BINDING CASSETTE SUB-FAMILY G MEMBER 4"/>
    <property type="match status" value="1"/>
</dbReference>
<comment type="similarity">
    <text evidence="3">Belongs to the ABC transporter superfamily. ABCG family. Eye pigment precursor importer (TC 3.A.1.204) subfamily.</text>
</comment>
<feature type="transmembrane region" description="Helical" evidence="12">
    <location>
        <begin position="430"/>
        <end position="454"/>
    </location>
</feature>
<protein>
    <submittedName>
        <fullName evidence="14">ATP-binding cassette, sub-family G (WHITE), member 4b</fullName>
    </submittedName>
</protein>
<name>A0A4W5JVB6_9TELE</name>
<evidence type="ECO:0000256" key="9">
    <source>
        <dbReference type="ARBA" id="ARBA00022967"/>
    </source>
</evidence>
<evidence type="ECO:0000256" key="6">
    <source>
        <dbReference type="ARBA" id="ARBA00022692"/>
    </source>
</evidence>
<dbReference type="Pfam" id="PF01061">
    <property type="entry name" value="ABC2_membrane"/>
    <property type="match status" value="1"/>
</dbReference>
<keyword evidence="9" id="KW-1278">Translocase</keyword>
<keyword evidence="5" id="KW-1003">Cell membrane</keyword>
<dbReference type="InterPro" id="IPR043926">
    <property type="entry name" value="ABCG_dom"/>
</dbReference>
<dbReference type="GeneTree" id="ENSGT00940000157853"/>
<dbReference type="InterPro" id="IPR003439">
    <property type="entry name" value="ABC_transporter-like_ATP-bd"/>
</dbReference>
<evidence type="ECO:0000256" key="8">
    <source>
        <dbReference type="ARBA" id="ARBA00022840"/>
    </source>
</evidence>
<reference evidence="15" key="1">
    <citation type="submission" date="2018-06" db="EMBL/GenBank/DDBJ databases">
        <title>Genome assembly of Danube salmon.</title>
        <authorList>
            <person name="Macqueen D.J."/>
            <person name="Gundappa M.K."/>
        </authorList>
    </citation>
    <scope>NUCLEOTIDE SEQUENCE [LARGE SCALE GENOMIC DNA]</scope>
</reference>